<dbReference type="PANTHER" id="PTHR11040:SF140">
    <property type="entry name" value="ZRT (ZRT), IRT- (IRT-) LIKE PROTEIN TRANSPORTER"/>
    <property type="match status" value="1"/>
</dbReference>
<evidence type="ECO:0000256" key="4">
    <source>
        <dbReference type="ARBA" id="ARBA00023136"/>
    </source>
</evidence>
<accession>A0A2C6KYZ2</accession>
<organism evidence="7 8">
    <name type="scientific">Cystoisospora suis</name>
    <dbReference type="NCBI Taxonomy" id="483139"/>
    <lineage>
        <taxon>Eukaryota</taxon>
        <taxon>Sar</taxon>
        <taxon>Alveolata</taxon>
        <taxon>Apicomplexa</taxon>
        <taxon>Conoidasida</taxon>
        <taxon>Coccidia</taxon>
        <taxon>Eucoccidiorida</taxon>
        <taxon>Eimeriorina</taxon>
        <taxon>Sarcocystidae</taxon>
        <taxon>Cystoisospora</taxon>
    </lineage>
</organism>
<dbReference type="GeneID" id="94428411"/>
<keyword evidence="4 6" id="KW-0472">Membrane</keyword>
<feature type="compositionally biased region" description="Basic and acidic residues" evidence="5">
    <location>
        <begin position="274"/>
        <end position="291"/>
    </location>
</feature>
<dbReference type="GO" id="GO:0005385">
    <property type="term" value="F:zinc ion transmembrane transporter activity"/>
    <property type="evidence" value="ECO:0007669"/>
    <property type="project" value="TreeGrafter"/>
</dbReference>
<feature type="transmembrane region" description="Helical" evidence="6">
    <location>
        <begin position="755"/>
        <end position="778"/>
    </location>
</feature>
<proteinExistence type="predicted"/>
<comment type="caution">
    <text evidence="7">The sequence shown here is derived from an EMBL/GenBank/DDBJ whole genome shotgun (WGS) entry which is preliminary data.</text>
</comment>
<keyword evidence="3 6" id="KW-1133">Transmembrane helix</keyword>
<evidence type="ECO:0000256" key="6">
    <source>
        <dbReference type="SAM" id="Phobius"/>
    </source>
</evidence>
<feature type="region of interest" description="Disordered" evidence="5">
    <location>
        <begin position="353"/>
        <end position="373"/>
    </location>
</feature>
<feature type="region of interest" description="Disordered" evidence="5">
    <location>
        <begin position="385"/>
        <end position="588"/>
    </location>
</feature>
<feature type="region of interest" description="Disordered" evidence="5">
    <location>
        <begin position="238"/>
        <end position="291"/>
    </location>
</feature>
<evidence type="ECO:0000313" key="8">
    <source>
        <dbReference type="Proteomes" id="UP000221165"/>
    </source>
</evidence>
<evidence type="ECO:0000256" key="2">
    <source>
        <dbReference type="ARBA" id="ARBA00022692"/>
    </source>
</evidence>
<dbReference type="GO" id="GO:0016020">
    <property type="term" value="C:membrane"/>
    <property type="evidence" value="ECO:0007669"/>
    <property type="project" value="UniProtKB-SubCell"/>
</dbReference>
<feature type="transmembrane region" description="Helical" evidence="6">
    <location>
        <begin position="42"/>
        <end position="63"/>
    </location>
</feature>
<reference evidence="7 8" key="1">
    <citation type="journal article" date="2017" name="Int. J. Parasitol.">
        <title>The genome of the protozoan parasite Cystoisospora suis and a reverse vaccinology approach to identify vaccine candidates.</title>
        <authorList>
            <person name="Palmieri N."/>
            <person name="Shrestha A."/>
            <person name="Ruttkowski B."/>
            <person name="Beck T."/>
            <person name="Vogl C."/>
            <person name="Tomley F."/>
            <person name="Blake D.P."/>
            <person name="Joachim A."/>
        </authorList>
    </citation>
    <scope>NUCLEOTIDE SEQUENCE [LARGE SCALE GENOMIC DNA]</scope>
    <source>
        <strain evidence="7 8">Wien I</strain>
    </source>
</reference>
<dbReference type="OrthoDB" id="448280at2759"/>
<feature type="transmembrane region" description="Helical" evidence="6">
    <location>
        <begin position="852"/>
        <end position="872"/>
    </location>
</feature>
<evidence type="ECO:0000256" key="1">
    <source>
        <dbReference type="ARBA" id="ARBA00004141"/>
    </source>
</evidence>
<comment type="subcellular location">
    <subcellularLocation>
        <location evidence="1">Membrane</location>
        <topology evidence="1">Multi-pass membrane protein</topology>
    </subcellularLocation>
</comment>
<dbReference type="Proteomes" id="UP000221165">
    <property type="component" value="Unassembled WGS sequence"/>
</dbReference>
<name>A0A2C6KYZ2_9APIC</name>
<sequence length="897" mass="95525">MEAEHDHSHSHDFHSHAHAHEHPTTDHGEKRSDALPLWAVKLLAAFLLVAVSVGGCLIPVWIARQARKQAKRGDENPKYLLFKSTLSIINCFAAGAFLGLAFVHLLPEAVEQLSQKDFLLTLPVGGDEHGHAHSYNLAFLLAALGFSAMLALELLLTGGHAHCHDVSVPLSLGRRCSNGIPGFVSLSEGVVGSPSPPSPRSLPHASHHHHAQHHLLCTGASYCPDCDDCVEATTTANGVSAGEKDTSPPPASRSLPSEKDFPVGIVGSSLMSTDTKDRGDDEKERRYDEKKGSIKTEIEVFPPSADNRTVCCVSARRRTDKEDTKIELPVVISDCMQEEPSGVHASHALDELASPYQDSPHPPSPPVTASRSKLSSVFHFPPKGKLSASHQCGNSPSSLVPASSRGVSPSGHALHDLEGKTTMSGGDLPGLPSETGCCRNMSTSRKRPVDDAANENKAHTGSQKDQSKTSGHCSSFSSPCCRGGGGGGRGGERGSSCHRCTDHSHSPDSVSRIHAGATGANVQGGDDPLDKHKTSSSPTTSPPHLEESSWSPVYHDHIGDHEGEDDCHGDCAGSTRLPTDKKNVPRSPYRKISLSHDKLLPSETFVPPTSSSFEQSCEVVQCARPGESSTCEDPSSHVRTGIRAFSVPMDGADGSLGCCGAAREYCLSMHAVGRHEGGTSETLLKGGGGNGDLKSSVTVLSRRGGDEKQSRFGTNFIERISHCDGTKKGSLIIALAIHAIFEGIVLGTTRQTADVWIATLAILGHKGAEAVAVASTLLQLNMRRICYLMMFSIFVLASPLGIFIGSFAAASENTGVAGVFNALAVGAILFAMNEMLSEFTGRCSRRKRLLKIFAFLVGLTLLFGLDLLHAPFCHQHGEAHDHYHHTDSHKAHADHKH</sequence>
<dbReference type="InterPro" id="IPR003689">
    <property type="entry name" value="ZIP"/>
</dbReference>
<feature type="compositionally biased region" description="Polar residues" evidence="5">
    <location>
        <begin position="459"/>
        <end position="472"/>
    </location>
</feature>
<evidence type="ECO:0000313" key="7">
    <source>
        <dbReference type="EMBL" id="PHJ21132.1"/>
    </source>
</evidence>
<keyword evidence="8" id="KW-1185">Reference proteome</keyword>
<feature type="compositionally biased region" description="Basic and acidic residues" evidence="5">
    <location>
        <begin position="554"/>
        <end position="569"/>
    </location>
</feature>
<feature type="compositionally biased region" description="Polar residues" evidence="5">
    <location>
        <begin position="388"/>
        <end position="407"/>
    </location>
</feature>
<protein>
    <submittedName>
        <fullName evidence="7">Metal cation zip family protein</fullName>
    </submittedName>
</protein>
<feature type="transmembrane region" description="Helical" evidence="6">
    <location>
        <begin position="84"/>
        <end position="106"/>
    </location>
</feature>
<feature type="transmembrane region" description="Helical" evidence="6">
    <location>
        <begin position="137"/>
        <end position="156"/>
    </location>
</feature>
<feature type="compositionally biased region" description="Basic and acidic residues" evidence="5">
    <location>
        <begin position="447"/>
        <end position="458"/>
    </location>
</feature>
<dbReference type="EMBL" id="MIGC01002408">
    <property type="protein sequence ID" value="PHJ21132.1"/>
    <property type="molecule type" value="Genomic_DNA"/>
</dbReference>
<dbReference type="AlphaFoldDB" id="A0A2C6KYZ2"/>
<feature type="transmembrane region" description="Helical" evidence="6">
    <location>
        <begin position="785"/>
        <end position="809"/>
    </location>
</feature>
<keyword evidence="2 6" id="KW-0812">Transmembrane</keyword>
<evidence type="ECO:0000256" key="5">
    <source>
        <dbReference type="SAM" id="MobiDB-lite"/>
    </source>
</evidence>
<dbReference type="RefSeq" id="XP_067922816.1">
    <property type="nucleotide sequence ID" value="XM_068065200.1"/>
</dbReference>
<gene>
    <name evidence="7" type="ORF">CSUI_005020</name>
</gene>
<feature type="transmembrane region" description="Helical" evidence="6">
    <location>
        <begin position="729"/>
        <end position="749"/>
    </location>
</feature>
<dbReference type="PANTHER" id="PTHR11040">
    <property type="entry name" value="ZINC/IRON TRANSPORTER"/>
    <property type="match status" value="1"/>
</dbReference>
<feature type="transmembrane region" description="Helical" evidence="6">
    <location>
        <begin position="815"/>
        <end position="832"/>
    </location>
</feature>
<dbReference type="VEuPathDB" id="ToxoDB:CSUI_005020"/>
<evidence type="ECO:0000256" key="3">
    <source>
        <dbReference type="ARBA" id="ARBA00022989"/>
    </source>
</evidence>
<feature type="region of interest" description="Disordered" evidence="5">
    <location>
        <begin position="1"/>
        <end position="30"/>
    </location>
</feature>
<dbReference type="Pfam" id="PF02535">
    <property type="entry name" value="Zip"/>
    <property type="match status" value="2"/>
</dbReference>